<proteinExistence type="predicted"/>
<comment type="caution">
    <text evidence="1">The sequence shown here is derived from an EMBL/GenBank/DDBJ whole genome shotgun (WGS) entry which is preliminary data.</text>
</comment>
<keyword evidence="2" id="KW-1185">Reference proteome</keyword>
<evidence type="ECO:0000313" key="1">
    <source>
        <dbReference type="EMBL" id="GEL19260.1"/>
    </source>
</evidence>
<dbReference type="Proteomes" id="UP000321328">
    <property type="component" value="Unassembled WGS sequence"/>
</dbReference>
<evidence type="ECO:0000313" key="2">
    <source>
        <dbReference type="Proteomes" id="UP000321328"/>
    </source>
</evidence>
<dbReference type="AlphaFoldDB" id="A0A511D3A4"/>
<name>A0A511D3A4_9PSEU</name>
<protein>
    <recommendedName>
        <fullName evidence="3">Orc1-like AAA ATPase domain-containing protein</fullName>
    </recommendedName>
</protein>
<dbReference type="EMBL" id="BJVI01000034">
    <property type="protein sequence ID" value="GEL19260.1"/>
    <property type="molecule type" value="Genomic_DNA"/>
</dbReference>
<sequence>MRYGAITRSDDVEDTAATAAGHGGVLDVEGPLGIGKTELVAATVATARHRGLRMLRALGGELEGTSPPASSCSCSNGRCCTGCTG</sequence>
<accession>A0A511D3A4</accession>
<gene>
    <name evidence="1" type="ORF">PA7_30970</name>
</gene>
<dbReference type="STRING" id="1123024.GCA_000423625_00024"/>
<organism evidence="1 2">
    <name type="scientific">Pseudonocardia asaccharolytica DSM 44247 = NBRC 16224</name>
    <dbReference type="NCBI Taxonomy" id="1123024"/>
    <lineage>
        <taxon>Bacteria</taxon>
        <taxon>Bacillati</taxon>
        <taxon>Actinomycetota</taxon>
        <taxon>Actinomycetes</taxon>
        <taxon>Pseudonocardiales</taxon>
        <taxon>Pseudonocardiaceae</taxon>
        <taxon>Pseudonocardia</taxon>
    </lineage>
</organism>
<reference evidence="1 2" key="1">
    <citation type="submission" date="2019-07" db="EMBL/GenBank/DDBJ databases">
        <title>Whole genome shotgun sequence of Pseudonocardia asaccharolytica NBRC 16224.</title>
        <authorList>
            <person name="Hosoyama A."/>
            <person name="Uohara A."/>
            <person name="Ohji S."/>
            <person name="Ichikawa N."/>
        </authorList>
    </citation>
    <scope>NUCLEOTIDE SEQUENCE [LARGE SCALE GENOMIC DNA]</scope>
    <source>
        <strain evidence="1 2">NBRC 16224</strain>
    </source>
</reference>
<evidence type="ECO:0008006" key="3">
    <source>
        <dbReference type="Google" id="ProtNLM"/>
    </source>
</evidence>